<dbReference type="EMBL" id="CAOQHR010000006">
    <property type="protein sequence ID" value="CAI6336070.1"/>
    <property type="molecule type" value="Genomic_DNA"/>
</dbReference>
<comment type="caution">
    <text evidence="2">The sequence shown here is derived from an EMBL/GenBank/DDBJ whole genome shotgun (WGS) entry which is preliminary data.</text>
</comment>
<evidence type="ECO:0000256" key="1">
    <source>
        <dbReference type="SAM" id="Phobius"/>
    </source>
</evidence>
<dbReference type="Proteomes" id="UP001152607">
    <property type="component" value="Unassembled WGS sequence"/>
</dbReference>
<keyword evidence="1" id="KW-0472">Membrane</keyword>
<dbReference type="AlphaFoldDB" id="A0A9W4UHH7"/>
<name>A0A9W4UHH7_9PLEO</name>
<evidence type="ECO:0000313" key="3">
    <source>
        <dbReference type="Proteomes" id="UP001152607"/>
    </source>
</evidence>
<keyword evidence="1" id="KW-0812">Transmembrane</keyword>
<organism evidence="2 3">
    <name type="scientific">Periconia digitata</name>
    <dbReference type="NCBI Taxonomy" id="1303443"/>
    <lineage>
        <taxon>Eukaryota</taxon>
        <taxon>Fungi</taxon>
        <taxon>Dikarya</taxon>
        <taxon>Ascomycota</taxon>
        <taxon>Pezizomycotina</taxon>
        <taxon>Dothideomycetes</taxon>
        <taxon>Pleosporomycetidae</taxon>
        <taxon>Pleosporales</taxon>
        <taxon>Massarineae</taxon>
        <taxon>Periconiaceae</taxon>
        <taxon>Periconia</taxon>
    </lineage>
</organism>
<sequence>MAAFSRGLAGALRLQQQQQQQHCFRFSSSLRTAVFTNARPQHVSSPCNVSRFFSSAMRQRFAAPIRQARPAAPSYVTGDPVLRRVISDRSPVLLYREPNPRKYLFQVYGFAALATSIGLYSFYFGKTVPKEQPFFVVPTYLFIGFAFVIIGVHIFQRPVRRITTLEVLPPAMGGRLQMRIRGRKHPFAKETELLTDIWEPTITEKTYPMVKEITEANRARRQKLLDGLGGMGYLSLVWELGARFLDQKWTSFFLRFKFAVLQFGQAKIDIDGVKWKLDCNGYLLEDGKGKCGCTVCRR</sequence>
<evidence type="ECO:0000313" key="2">
    <source>
        <dbReference type="EMBL" id="CAI6336070.1"/>
    </source>
</evidence>
<keyword evidence="1" id="KW-1133">Transmembrane helix</keyword>
<proteinExistence type="predicted"/>
<keyword evidence="3" id="KW-1185">Reference proteome</keyword>
<dbReference type="OrthoDB" id="4140442at2759"/>
<protein>
    <submittedName>
        <fullName evidence="2">Uncharacterized protein</fullName>
    </submittedName>
</protein>
<reference evidence="2" key="1">
    <citation type="submission" date="2023-01" db="EMBL/GenBank/DDBJ databases">
        <authorList>
            <person name="Van Ghelder C."/>
            <person name="Rancurel C."/>
        </authorList>
    </citation>
    <scope>NUCLEOTIDE SEQUENCE</scope>
    <source>
        <strain evidence="2">CNCM I-4278</strain>
    </source>
</reference>
<feature type="transmembrane region" description="Helical" evidence="1">
    <location>
        <begin position="103"/>
        <end position="123"/>
    </location>
</feature>
<gene>
    <name evidence="2" type="ORF">PDIGIT_LOCUS9160</name>
</gene>
<accession>A0A9W4UHH7</accession>
<feature type="transmembrane region" description="Helical" evidence="1">
    <location>
        <begin position="135"/>
        <end position="155"/>
    </location>
</feature>